<evidence type="ECO:0000313" key="3">
    <source>
        <dbReference type="EMBL" id="HIU38669.1"/>
    </source>
</evidence>
<feature type="domain" description="Redoxin" evidence="2">
    <location>
        <begin position="29"/>
        <end position="150"/>
    </location>
</feature>
<dbReference type="EMBL" id="DVMS01000095">
    <property type="protein sequence ID" value="HIU38669.1"/>
    <property type="molecule type" value="Genomic_DNA"/>
</dbReference>
<reference evidence="3" key="2">
    <citation type="journal article" date="2021" name="PeerJ">
        <title>Extensive microbial diversity within the chicken gut microbiome revealed by metagenomics and culture.</title>
        <authorList>
            <person name="Gilroy R."/>
            <person name="Ravi A."/>
            <person name="Getino M."/>
            <person name="Pursley I."/>
            <person name="Horton D.L."/>
            <person name="Alikhan N.F."/>
            <person name="Baker D."/>
            <person name="Gharbi K."/>
            <person name="Hall N."/>
            <person name="Watson M."/>
            <person name="Adriaenssens E.M."/>
            <person name="Foster-Nyarko E."/>
            <person name="Jarju S."/>
            <person name="Secka A."/>
            <person name="Antonio M."/>
            <person name="Oren A."/>
            <person name="Chaudhuri R.R."/>
            <person name="La Ragione R."/>
            <person name="Hildebrand F."/>
            <person name="Pallen M.J."/>
        </authorList>
    </citation>
    <scope>NUCLEOTIDE SEQUENCE</scope>
    <source>
        <strain evidence="3">17073</strain>
    </source>
</reference>
<feature type="chain" id="PRO_5038822205" evidence="1">
    <location>
        <begin position="24"/>
        <end position="162"/>
    </location>
</feature>
<dbReference type="Pfam" id="PF08534">
    <property type="entry name" value="Redoxin"/>
    <property type="match status" value="1"/>
</dbReference>
<proteinExistence type="predicted"/>
<evidence type="ECO:0000256" key="1">
    <source>
        <dbReference type="SAM" id="SignalP"/>
    </source>
</evidence>
<protein>
    <submittedName>
        <fullName evidence="3">Redoxin family protein</fullName>
    </submittedName>
</protein>
<gene>
    <name evidence="3" type="ORF">IAD18_03260</name>
</gene>
<dbReference type="InterPro" id="IPR036249">
    <property type="entry name" value="Thioredoxin-like_sf"/>
</dbReference>
<dbReference type="SUPFAM" id="SSF52833">
    <property type="entry name" value="Thioredoxin-like"/>
    <property type="match status" value="1"/>
</dbReference>
<sequence>MRKTLTTIAVIAVFFVFTSSNNAYDVAPKAGAFAPSFSFADNERKVTLSNLRGEFVVVNFWSSHDAESRIRNVVYDRFAKEHAKTVDFIAINYDKEEMLYREIVKIDNLDSKTQFYDYDGFDSEISERYHLEQGFRSYLINREGKIIAINPDKRQLTKLICQ</sequence>
<dbReference type="InterPro" id="IPR013740">
    <property type="entry name" value="Redoxin"/>
</dbReference>
<evidence type="ECO:0000313" key="4">
    <source>
        <dbReference type="Proteomes" id="UP000824076"/>
    </source>
</evidence>
<dbReference type="AlphaFoldDB" id="A0A9D1IMT5"/>
<feature type="signal peptide" evidence="1">
    <location>
        <begin position="1"/>
        <end position="23"/>
    </location>
</feature>
<dbReference type="Gene3D" id="3.40.30.10">
    <property type="entry name" value="Glutaredoxin"/>
    <property type="match status" value="1"/>
</dbReference>
<reference evidence="3" key="1">
    <citation type="submission" date="2020-10" db="EMBL/GenBank/DDBJ databases">
        <authorList>
            <person name="Gilroy R."/>
        </authorList>
    </citation>
    <scope>NUCLEOTIDE SEQUENCE</scope>
    <source>
        <strain evidence="3">17073</strain>
    </source>
</reference>
<name>A0A9D1IMT5_9BACT</name>
<comment type="caution">
    <text evidence="3">The sequence shown here is derived from an EMBL/GenBank/DDBJ whole genome shotgun (WGS) entry which is preliminary data.</text>
</comment>
<dbReference type="Proteomes" id="UP000824076">
    <property type="component" value="Unassembled WGS sequence"/>
</dbReference>
<keyword evidence="1" id="KW-0732">Signal</keyword>
<accession>A0A9D1IMT5</accession>
<evidence type="ECO:0000259" key="2">
    <source>
        <dbReference type="Pfam" id="PF08534"/>
    </source>
</evidence>
<organism evidence="3 4">
    <name type="scientific">Candidatus Limisoma intestinavium</name>
    <dbReference type="NCBI Taxonomy" id="2840856"/>
    <lineage>
        <taxon>Bacteria</taxon>
        <taxon>Pseudomonadati</taxon>
        <taxon>Bacteroidota</taxon>
        <taxon>Bacteroidia</taxon>
        <taxon>Bacteroidales</taxon>
        <taxon>Candidatus Limisoma</taxon>
    </lineage>
</organism>